<evidence type="ECO:0000256" key="1">
    <source>
        <dbReference type="SAM" id="MobiDB-lite"/>
    </source>
</evidence>
<dbReference type="EMBL" id="RCMK01001114">
    <property type="protein sequence ID" value="KAG2901683.1"/>
    <property type="molecule type" value="Genomic_DNA"/>
</dbReference>
<dbReference type="AlphaFoldDB" id="A0A8T1BHE7"/>
<organism evidence="2 4">
    <name type="scientific">Phytophthora cactorum</name>
    <dbReference type="NCBI Taxonomy" id="29920"/>
    <lineage>
        <taxon>Eukaryota</taxon>
        <taxon>Sar</taxon>
        <taxon>Stramenopiles</taxon>
        <taxon>Oomycota</taxon>
        <taxon>Peronosporomycetes</taxon>
        <taxon>Peronosporales</taxon>
        <taxon>Peronosporaceae</taxon>
        <taxon>Phytophthora</taxon>
    </lineage>
</organism>
<protein>
    <submittedName>
        <fullName evidence="2">Uncharacterized protein</fullName>
    </submittedName>
</protein>
<sequence>MFGYEGATDVHMEEPACMADAPVQIPPYSGEEEGHPTVPSELTMVSGDSTRL</sequence>
<comment type="caution">
    <text evidence="2">The sequence shown here is derived from an EMBL/GenBank/DDBJ whole genome shotgun (WGS) entry which is preliminary data.</text>
</comment>
<evidence type="ECO:0000313" key="4">
    <source>
        <dbReference type="Proteomes" id="UP000736787"/>
    </source>
</evidence>
<accession>A0A8T1BHE7</accession>
<name>A0A8T1BHE7_9STRA</name>
<reference evidence="2" key="1">
    <citation type="submission" date="2018-10" db="EMBL/GenBank/DDBJ databases">
        <title>Effector identification in a new, highly contiguous assembly of the strawberry crown rot pathogen Phytophthora cactorum.</title>
        <authorList>
            <person name="Armitage A.D."/>
            <person name="Nellist C.F."/>
            <person name="Bates H."/>
            <person name="Vickerstaff R.J."/>
            <person name="Harrison R.J."/>
        </authorList>
    </citation>
    <scope>NUCLEOTIDE SEQUENCE</scope>
    <source>
        <strain evidence="2">4040</strain>
        <strain evidence="3">P421</strain>
    </source>
</reference>
<evidence type="ECO:0000313" key="2">
    <source>
        <dbReference type="EMBL" id="KAG2901683.1"/>
    </source>
</evidence>
<dbReference type="Proteomes" id="UP000760860">
    <property type="component" value="Unassembled WGS sequence"/>
</dbReference>
<evidence type="ECO:0000313" key="3">
    <source>
        <dbReference type="EMBL" id="KAG3210184.1"/>
    </source>
</evidence>
<proteinExistence type="predicted"/>
<feature type="region of interest" description="Disordered" evidence="1">
    <location>
        <begin position="22"/>
        <end position="52"/>
    </location>
</feature>
<gene>
    <name evidence="2" type="ORF">PC117_g21661</name>
    <name evidence="3" type="ORF">PC129_g18813</name>
</gene>
<dbReference type="EMBL" id="RCMV01001133">
    <property type="protein sequence ID" value="KAG3210184.1"/>
    <property type="molecule type" value="Genomic_DNA"/>
</dbReference>
<dbReference type="Proteomes" id="UP000736787">
    <property type="component" value="Unassembled WGS sequence"/>
</dbReference>